<feature type="region of interest" description="Disordered" evidence="1">
    <location>
        <begin position="262"/>
        <end position="296"/>
    </location>
</feature>
<accession>A0A9P9WE17</accession>
<dbReference type="SUPFAM" id="SSF46565">
    <property type="entry name" value="Chaperone J-domain"/>
    <property type="match status" value="1"/>
</dbReference>
<dbReference type="GO" id="GO:0051087">
    <property type="term" value="F:protein-folding chaperone binding"/>
    <property type="evidence" value="ECO:0007669"/>
    <property type="project" value="TreeGrafter"/>
</dbReference>
<dbReference type="Proteomes" id="UP000829685">
    <property type="component" value="Unassembled WGS sequence"/>
</dbReference>
<dbReference type="PRINTS" id="PR00625">
    <property type="entry name" value="JDOMAIN"/>
</dbReference>
<gene>
    <name evidence="3" type="ORF">JX265_010591</name>
</gene>
<comment type="caution">
    <text evidence="3">The sequence shown here is derived from an EMBL/GenBank/DDBJ whole genome shotgun (WGS) entry which is preliminary data.</text>
</comment>
<dbReference type="PROSITE" id="PS50076">
    <property type="entry name" value="DNAJ_2"/>
    <property type="match status" value="1"/>
</dbReference>
<keyword evidence="4" id="KW-1185">Reference proteome</keyword>
<feature type="domain" description="J" evidence="2">
    <location>
        <begin position="4"/>
        <end position="69"/>
    </location>
</feature>
<dbReference type="PANTHER" id="PTHR43948:SF10">
    <property type="entry name" value="MRJ, ISOFORM E"/>
    <property type="match status" value="1"/>
</dbReference>
<dbReference type="InterPro" id="IPR018253">
    <property type="entry name" value="DnaJ_domain_CS"/>
</dbReference>
<proteinExistence type="predicted"/>
<dbReference type="Pfam" id="PF00226">
    <property type="entry name" value="DnaJ"/>
    <property type="match status" value="1"/>
</dbReference>
<evidence type="ECO:0000313" key="4">
    <source>
        <dbReference type="Proteomes" id="UP000829685"/>
    </source>
</evidence>
<dbReference type="CDD" id="cd06257">
    <property type="entry name" value="DnaJ"/>
    <property type="match status" value="1"/>
</dbReference>
<reference evidence="3" key="1">
    <citation type="submission" date="2021-03" db="EMBL/GenBank/DDBJ databases">
        <title>Revisited historic fungal species revealed as producer of novel bioactive compounds through whole genome sequencing and comparative genomics.</title>
        <authorList>
            <person name="Vignolle G.A."/>
            <person name="Hochenegger N."/>
            <person name="Mach R.L."/>
            <person name="Mach-Aigner A.R."/>
            <person name="Javad Rahimi M."/>
            <person name="Salim K.A."/>
            <person name="Chan C.M."/>
            <person name="Lim L.B.L."/>
            <person name="Cai F."/>
            <person name="Druzhinina I.S."/>
            <person name="U'Ren J.M."/>
            <person name="Derntl C."/>
        </authorList>
    </citation>
    <scope>NUCLEOTIDE SEQUENCE</scope>
    <source>
        <strain evidence="3">TUCIM 5799</strain>
    </source>
</reference>
<evidence type="ECO:0000256" key="1">
    <source>
        <dbReference type="SAM" id="MobiDB-lite"/>
    </source>
</evidence>
<dbReference type="Gene3D" id="1.10.287.110">
    <property type="entry name" value="DnaJ domain"/>
    <property type="match status" value="1"/>
</dbReference>
<evidence type="ECO:0000259" key="2">
    <source>
        <dbReference type="PROSITE" id="PS50076"/>
    </source>
</evidence>
<dbReference type="PROSITE" id="PS00636">
    <property type="entry name" value="DNAJ_1"/>
    <property type="match status" value="1"/>
</dbReference>
<dbReference type="GO" id="GO:0044183">
    <property type="term" value="F:protein folding chaperone"/>
    <property type="evidence" value="ECO:0007669"/>
    <property type="project" value="TreeGrafter"/>
</dbReference>
<dbReference type="SMART" id="SM00271">
    <property type="entry name" value="DnaJ"/>
    <property type="match status" value="1"/>
</dbReference>
<protein>
    <recommendedName>
        <fullName evidence="2">J domain-containing protein</fullName>
    </recommendedName>
</protein>
<feature type="compositionally biased region" description="Basic and acidic residues" evidence="1">
    <location>
        <begin position="281"/>
        <end position="296"/>
    </location>
</feature>
<name>A0A9P9WE17_9PEZI</name>
<dbReference type="InterPro" id="IPR001623">
    <property type="entry name" value="DnaJ_domain"/>
</dbReference>
<sequence>MVEDYYAVLGIPRTADGATITSQYRRLALQTHPDKNRFDPNATTNFQLVATAYETLKDPSRRRAYDSKCVTEATSNPFHSSTPASRKPPTSCMNCYTSPWGRKIDELQTKLEELEDRHSSLWEGRDYVRPHITATQKAIEQLDAEAVEDDMQEKSAKTWFARLFRAKESKELMVCIARRRTERATGRLVLEARRNYLNNKFDVLDRAIKETRREICDVKDLVSEAKRSEAKWLAQEDYREQIERLRQRADELERFRYQRAKEWRKEKDEKRAARMKKHGAQRSEAEVPRQTQTEHQ</sequence>
<feature type="compositionally biased region" description="Basic and acidic residues" evidence="1">
    <location>
        <begin position="262"/>
        <end position="272"/>
    </location>
</feature>
<dbReference type="GO" id="GO:0005737">
    <property type="term" value="C:cytoplasm"/>
    <property type="evidence" value="ECO:0007669"/>
    <property type="project" value="TreeGrafter"/>
</dbReference>
<dbReference type="GO" id="GO:0051082">
    <property type="term" value="F:unfolded protein binding"/>
    <property type="evidence" value="ECO:0007669"/>
    <property type="project" value="TreeGrafter"/>
</dbReference>
<dbReference type="PANTHER" id="PTHR43948">
    <property type="entry name" value="DNAJ HOMOLOG SUBFAMILY B"/>
    <property type="match status" value="1"/>
</dbReference>
<evidence type="ECO:0000313" key="3">
    <source>
        <dbReference type="EMBL" id="KAI1859114.1"/>
    </source>
</evidence>
<organism evidence="3 4">
    <name type="scientific">Neoarthrinium moseri</name>
    <dbReference type="NCBI Taxonomy" id="1658444"/>
    <lineage>
        <taxon>Eukaryota</taxon>
        <taxon>Fungi</taxon>
        <taxon>Dikarya</taxon>
        <taxon>Ascomycota</taxon>
        <taxon>Pezizomycotina</taxon>
        <taxon>Sordariomycetes</taxon>
        <taxon>Xylariomycetidae</taxon>
        <taxon>Amphisphaeriales</taxon>
        <taxon>Apiosporaceae</taxon>
        <taxon>Neoarthrinium</taxon>
    </lineage>
</organism>
<dbReference type="GO" id="GO:0005634">
    <property type="term" value="C:nucleus"/>
    <property type="evidence" value="ECO:0007669"/>
    <property type="project" value="TreeGrafter"/>
</dbReference>
<dbReference type="AlphaFoldDB" id="A0A9P9WE17"/>
<dbReference type="EMBL" id="JAFIMR010000035">
    <property type="protein sequence ID" value="KAI1859114.1"/>
    <property type="molecule type" value="Genomic_DNA"/>
</dbReference>
<dbReference type="InterPro" id="IPR036869">
    <property type="entry name" value="J_dom_sf"/>
</dbReference>